<evidence type="ECO:0000256" key="1">
    <source>
        <dbReference type="ARBA" id="ARBA00001911"/>
    </source>
</evidence>
<dbReference type="InterPro" id="IPR030963">
    <property type="entry name" value="DHQ_synth_fam"/>
</dbReference>
<dbReference type="GO" id="GO:0003856">
    <property type="term" value="F:3-dehydroquinate synthase activity"/>
    <property type="evidence" value="ECO:0007669"/>
    <property type="project" value="UniProtKB-UniRule"/>
</dbReference>
<dbReference type="STRING" id="1907.SGLAU_00210"/>
<dbReference type="EMBL" id="CP009438">
    <property type="protein sequence ID" value="AIR96070.1"/>
    <property type="molecule type" value="Genomic_DNA"/>
</dbReference>
<keyword evidence="15" id="KW-0472">Membrane</keyword>
<sequence>MNLPEGTHVTHDAIPLPEPHHTIRARAQRRAEYAVALADSVEEAVKHLRTVVADQRIALVTDDTVAALHAEELQAELHRQDMDFTLASIPPGEESKTMRTAGSLLDWLADSRMRRRDVLVAFGGGVVIDTAGWVASAYMRGMPYVNLPTTLLAAVDAALGGKVAVDHPTAKNLIGAFHQPTAVVAAVPWLSTLPARHVRAGLAEAVKKGVIASPALFELIERHLPDIQDLEPTTLRRLVHGAATVKCALIDRDPYEEDLRRPLNFGHTIGHAVETVTGYGPVLHGEAVAFGMACAARISHARSWLDYASHTRFLTLLKRAGLPCERTQLPVPVDSEAVITALDKIRLIRDGRLRFVLPLGIGTTAISDDVTDDEIRQALTS</sequence>
<keyword evidence="15" id="KW-1133">Transmembrane helix</keyword>
<comment type="catalytic activity">
    <reaction evidence="10">
        <text>D-glucose 6-phosphate = 2-deoxy-L-scyllo-inosose + phosphate</text>
        <dbReference type="Rhea" id="RHEA:33071"/>
        <dbReference type="ChEBI" id="CHEBI:43474"/>
        <dbReference type="ChEBI" id="CHEBI:61548"/>
        <dbReference type="ChEBI" id="CHEBI:64796"/>
        <dbReference type="EC" id="4.2.3.124"/>
    </reaction>
</comment>
<evidence type="ECO:0000256" key="9">
    <source>
        <dbReference type="ARBA" id="ARBA00023285"/>
    </source>
</evidence>
<evidence type="ECO:0000256" key="11">
    <source>
        <dbReference type="ARBA" id="ARBA00037594"/>
    </source>
</evidence>
<evidence type="ECO:0000256" key="7">
    <source>
        <dbReference type="ARBA" id="ARBA00023027"/>
    </source>
</evidence>
<dbReference type="PANTHER" id="PTHR43622">
    <property type="entry name" value="3-DEHYDROQUINATE SYNTHASE"/>
    <property type="match status" value="1"/>
</dbReference>
<feature type="transmembrane region" description="Helical" evidence="15">
    <location>
        <begin position="118"/>
        <end position="139"/>
    </location>
</feature>
<accession>A0A089YQY3</accession>
<dbReference type="FunFam" id="3.40.50.1970:FF:000007">
    <property type="entry name" value="Pentafunctional AROM polypeptide"/>
    <property type="match status" value="1"/>
</dbReference>
<comment type="cofactor">
    <cofactor evidence="1">
        <name>NAD(+)</name>
        <dbReference type="ChEBI" id="CHEBI:57540"/>
    </cofactor>
</comment>
<keyword evidence="6" id="KW-0862">Zinc</keyword>
<dbReference type="HOGENOM" id="CLU_001201_0_2_11"/>
<comment type="similarity">
    <text evidence="13">Belongs to the sugar phosphate cyclases superfamily. DOI synthase family.</text>
</comment>
<feature type="domain" description="3-dehydroquinate synthase C-terminal" evidence="17">
    <location>
        <begin position="201"/>
        <end position="338"/>
    </location>
</feature>
<evidence type="ECO:0000256" key="10">
    <source>
        <dbReference type="ARBA" id="ARBA00035757"/>
    </source>
</evidence>
<dbReference type="GO" id="GO:0009073">
    <property type="term" value="P:aromatic amino acid family biosynthetic process"/>
    <property type="evidence" value="ECO:0007669"/>
    <property type="project" value="InterPro"/>
</dbReference>
<dbReference type="Gene3D" id="1.20.1090.10">
    <property type="entry name" value="Dehydroquinate synthase-like - alpha domain"/>
    <property type="match status" value="1"/>
</dbReference>
<dbReference type="NCBIfam" id="TIGR01357">
    <property type="entry name" value="aroB"/>
    <property type="match status" value="1"/>
</dbReference>
<comment type="pathway">
    <text evidence="12">Metabolic intermediate biosynthesis; 2-deoxystreptamine biosynthesis; 2-deoxystreptamine from D-glucose 6-phosphate: step 1/4.</text>
</comment>
<evidence type="ECO:0000256" key="12">
    <source>
        <dbReference type="ARBA" id="ARBA00037923"/>
    </source>
</evidence>
<keyword evidence="7" id="KW-0520">NAD</keyword>
<dbReference type="Proteomes" id="UP000029482">
    <property type="component" value="Chromosome"/>
</dbReference>
<dbReference type="AlphaFoldDB" id="A0A089YQY3"/>
<evidence type="ECO:0000256" key="6">
    <source>
        <dbReference type="ARBA" id="ARBA00022833"/>
    </source>
</evidence>
<dbReference type="InterPro" id="IPR016037">
    <property type="entry name" value="DHQ_synth_AroB"/>
</dbReference>
<keyword evidence="5" id="KW-0547">Nucleotide-binding</keyword>
<dbReference type="InterPro" id="IPR030960">
    <property type="entry name" value="DHQS/DOIS_N"/>
</dbReference>
<dbReference type="OrthoDB" id="9806583at2"/>
<dbReference type="Pfam" id="PF01761">
    <property type="entry name" value="DHQ_synthase"/>
    <property type="match status" value="1"/>
</dbReference>
<evidence type="ECO:0000256" key="13">
    <source>
        <dbReference type="ARBA" id="ARBA00038469"/>
    </source>
</evidence>
<dbReference type="KEGG" id="sgu:SGLAU_00210"/>
<evidence type="ECO:0000313" key="19">
    <source>
        <dbReference type="Proteomes" id="UP000029482"/>
    </source>
</evidence>
<keyword evidence="19" id="KW-1185">Reference proteome</keyword>
<dbReference type="InterPro" id="IPR050071">
    <property type="entry name" value="Dehydroquinate_synthase"/>
</dbReference>
<evidence type="ECO:0000259" key="17">
    <source>
        <dbReference type="Pfam" id="PF24621"/>
    </source>
</evidence>
<dbReference type="Gene3D" id="3.40.50.1970">
    <property type="match status" value="1"/>
</dbReference>
<proteinExistence type="inferred from homology"/>
<dbReference type="GO" id="GO:0009423">
    <property type="term" value="P:chorismate biosynthetic process"/>
    <property type="evidence" value="ECO:0007669"/>
    <property type="project" value="UniProtKB-UniRule"/>
</dbReference>
<reference evidence="19" key="1">
    <citation type="journal article" date="2015" name="J. Biotechnol.">
        <title>Complete genome sequence of the actinobacterium Streptomyces glaucescens GLA.O (DSM 40922) consisting of a linear chromosome and one linear plasmid.</title>
        <authorList>
            <person name="Ortseifen V."/>
            <person name="Winkler A."/>
            <person name="Albersmeier A."/>
            <person name="Wendler S."/>
            <person name="Puhler A."/>
            <person name="Kalinowski J."/>
            <person name="Ruckert C."/>
        </authorList>
    </citation>
    <scope>NUCLEOTIDE SEQUENCE [LARGE SCALE GENOMIC DNA]</scope>
    <source>
        <strain evidence="19">DSM 40922 / GLA O</strain>
    </source>
</reference>
<name>A0A089YQY3_STRGA</name>
<keyword evidence="9" id="KW-0170">Cobalt</keyword>
<comment type="cofactor">
    <cofactor evidence="3">
        <name>Zn(2+)</name>
        <dbReference type="ChEBI" id="CHEBI:29105"/>
    </cofactor>
</comment>
<dbReference type="EC" id="4.2.3.4" evidence="14"/>
<gene>
    <name evidence="18" type="ORF">SGLAU_00210</name>
</gene>
<comment type="cofactor">
    <cofactor evidence="2">
        <name>Co(2+)</name>
        <dbReference type="ChEBI" id="CHEBI:48828"/>
    </cofactor>
</comment>
<evidence type="ECO:0000259" key="16">
    <source>
        <dbReference type="Pfam" id="PF01761"/>
    </source>
</evidence>
<evidence type="ECO:0000256" key="15">
    <source>
        <dbReference type="SAM" id="Phobius"/>
    </source>
</evidence>
<dbReference type="GO" id="GO:0046872">
    <property type="term" value="F:metal ion binding"/>
    <property type="evidence" value="ECO:0007669"/>
    <property type="project" value="UniProtKB-KW"/>
</dbReference>
<keyword evidence="8" id="KW-0456">Lyase</keyword>
<dbReference type="RefSeq" id="WP_043497242.1">
    <property type="nucleotide sequence ID" value="NZ_CP009438.1"/>
</dbReference>
<dbReference type="GO" id="GO:0005737">
    <property type="term" value="C:cytoplasm"/>
    <property type="evidence" value="ECO:0007669"/>
    <property type="project" value="InterPro"/>
</dbReference>
<dbReference type="PIRSF" id="PIRSF001455">
    <property type="entry name" value="DHQ_synth"/>
    <property type="match status" value="1"/>
</dbReference>
<feature type="domain" description="3-dehydroquinate synthase N-terminal" evidence="16">
    <location>
        <begin position="88"/>
        <end position="199"/>
    </location>
</feature>
<evidence type="ECO:0000256" key="8">
    <source>
        <dbReference type="ARBA" id="ARBA00023239"/>
    </source>
</evidence>
<dbReference type="GO" id="GO:0000166">
    <property type="term" value="F:nucleotide binding"/>
    <property type="evidence" value="ECO:0007669"/>
    <property type="project" value="UniProtKB-KW"/>
</dbReference>
<dbReference type="PANTHER" id="PTHR43622:SF1">
    <property type="entry name" value="3-DEHYDROQUINATE SYNTHASE"/>
    <property type="match status" value="1"/>
</dbReference>
<evidence type="ECO:0000256" key="14">
    <source>
        <dbReference type="NCBIfam" id="TIGR01357"/>
    </source>
</evidence>
<evidence type="ECO:0000313" key="18">
    <source>
        <dbReference type="EMBL" id="AIR96070.1"/>
    </source>
</evidence>
<keyword evidence="15" id="KW-0812">Transmembrane</keyword>
<evidence type="ECO:0000256" key="5">
    <source>
        <dbReference type="ARBA" id="ARBA00022741"/>
    </source>
</evidence>
<dbReference type="eggNOG" id="COG0337">
    <property type="taxonomic scope" value="Bacteria"/>
</dbReference>
<dbReference type="CDD" id="cd08195">
    <property type="entry name" value="DHQS"/>
    <property type="match status" value="1"/>
</dbReference>
<organism evidence="18 19">
    <name type="scientific">Streptomyces glaucescens</name>
    <dbReference type="NCBI Taxonomy" id="1907"/>
    <lineage>
        <taxon>Bacteria</taxon>
        <taxon>Bacillati</taxon>
        <taxon>Actinomycetota</taxon>
        <taxon>Actinomycetes</taxon>
        <taxon>Kitasatosporales</taxon>
        <taxon>Streptomycetaceae</taxon>
        <taxon>Streptomyces</taxon>
    </lineage>
</organism>
<evidence type="ECO:0000256" key="4">
    <source>
        <dbReference type="ARBA" id="ARBA00022723"/>
    </source>
</evidence>
<dbReference type="Pfam" id="PF24621">
    <property type="entry name" value="DHQS_C"/>
    <property type="match status" value="1"/>
</dbReference>
<comment type="function">
    <text evidence="11">Catalyzes the intramolecular carbocycle formation from D-glucose-6-phosphate to 2-deoxy-scyllo-inosose (DOI).</text>
</comment>
<evidence type="ECO:0000256" key="2">
    <source>
        <dbReference type="ARBA" id="ARBA00001941"/>
    </source>
</evidence>
<dbReference type="SUPFAM" id="SSF56796">
    <property type="entry name" value="Dehydroquinate synthase-like"/>
    <property type="match status" value="1"/>
</dbReference>
<protein>
    <recommendedName>
        <fullName evidence="14">3-dehydroquinate synthase</fullName>
        <ecNumber evidence="14">4.2.3.4</ecNumber>
    </recommendedName>
</protein>
<evidence type="ECO:0000256" key="3">
    <source>
        <dbReference type="ARBA" id="ARBA00001947"/>
    </source>
</evidence>
<keyword evidence="4" id="KW-0479">Metal-binding</keyword>
<dbReference type="InterPro" id="IPR056179">
    <property type="entry name" value="DHQS_C"/>
</dbReference>